<evidence type="ECO:0000259" key="1">
    <source>
        <dbReference type="Pfam" id="PF01261"/>
    </source>
</evidence>
<dbReference type="GeneID" id="92870877"/>
<organism evidence="2 3">
    <name type="scientific">Amycolatopsis mediterranei (strain U-32)</name>
    <dbReference type="NCBI Taxonomy" id="749927"/>
    <lineage>
        <taxon>Bacteria</taxon>
        <taxon>Bacillati</taxon>
        <taxon>Actinomycetota</taxon>
        <taxon>Actinomycetes</taxon>
        <taxon>Pseudonocardiales</taxon>
        <taxon>Pseudonocardiaceae</taxon>
        <taxon>Amycolatopsis</taxon>
    </lineage>
</organism>
<dbReference type="AlphaFoldDB" id="A0A0H3D402"/>
<sequence>MGWQFAVSTLGMPGLPVREAARIARAHGCAGLELRVHPDEEVHLGLSGAATDAVRSLLDGEGLALSCLAGYAKVAAPGADRPVVDELRALIALAHRIGAPAIRVFPGGDGNARPRIAAVLEDLRDAGVRLLVETHDSHPTGAAARSLVAGFGAPELAAVLWDAVHPWRAGEEPAVTKEVLGPYLGYFQVKDVASRQSPTPVPPGEGAVPLGECGELLRSWSGWVSLEWEKAWYPDLAPVDVPLRAAAAWYARYLTPPG</sequence>
<dbReference type="RefSeq" id="WP_013224974.1">
    <property type="nucleotide sequence ID" value="NC_014318.1"/>
</dbReference>
<dbReference type="HOGENOM" id="CLU_050006_6_3_11"/>
<keyword evidence="2" id="KW-0413">Isomerase</keyword>
<dbReference type="PATRIC" id="fig|749927.5.peg.3212"/>
<dbReference type="eggNOG" id="COG1082">
    <property type="taxonomic scope" value="Bacteria"/>
</dbReference>
<reference evidence="2 3" key="1">
    <citation type="journal article" date="2010" name="Cell Res.">
        <title>Complete genome sequence of the rifamycin SV-producing Amycolatopsis mediterranei U32 revealed its genetic characteristics in phylogeny and metabolism.</title>
        <authorList>
            <person name="Zhao W."/>
            <person name="Zhong Y."/>
            <person name="Yuan H."/>
            <person name="Wang J."/>
            <person name="Zheng H."/>
            <person name="Wang Y."/>
            <person name="Cen X."/>
            <person name="Xu F."/>
            <person name="Bai J."/>
            <person name="Han X."/>
            <person name="Lu G."/>
            <person name="Zhu Y."/>
            <person name="Shao Z."/>
            <person name="Yan H."/>
            <person name="Li C."/>
            <person name="Peng N."/>
            <person name="Zhang Z."/>
            <person name="Zhang Y."/>
            <person name="Lin W."/>
            <person name="Fan Y."/>
            <person name="Qin Z."/>
            <person name="Hu Y."/>
            <person name="Zhu B."/>
            <person name="Wang S."/>
            <person name="Ding X."/>
            <person name="Zhao G.P."/>
        </authorList>
    </citation>
    <scope>NUCLEOTIDE SEQUENCE [LARGE SCALE GENOMIC DNA]</scope>
    <source>
        <strain evidence="3">U-32</strain>
    </source>
</reference>
<evidence type="ECO:0000313" key="2">
    <source>
        <dbReference type="EMBL" id="ADJ44902.1"/>
    </source>
</evidence>
<dbReference type="KEGG" id="amd:AMED_3111"/>
<gene>
    <name evidence="2" type="ordered locus">AMED_3111</name>
</gene>
<dbReference type="OrthoDB" id="9815124at2"/>
<dbReference type="GO" id="GO:0016853">
    <property type="term" value="F:isomerase activity"/>
    <property type="evidence" value="ECO:0007669"/>
    <property type="project" value="UniProtKB-KW"/>
</dbReference>
<dbReference type="Proteomes" id="UP000000328">
    <property type="component" value="Chromosome"/>
</dbReference>
<dbReference type="SUPFAM" id="SSF51658">
    <property type="entry name" value="Xylose isomerase-like"/>
    <property type="match status" value="1"/>
</dbReference>
<accession>A0A0H3D402</accession>
<feature type="domain" description="Xylose isomerase-like TIM barrel" evidence="1">
    <location>
        <begin position="22"/>
        <end position="249"/>
    </location>
</feature>
<name>A0A0H3D402_AMYMU</name>
<dbReference type="Gene3D" id="3.20.20.150">
    <property type="entry name" value="Divalent-metal-dependent TIM barrel enzymes"/>
    <property type="match status" value="1"/>
</dbReference>
<dbReference type="InterPro" id="IPR050312">
    <property type="entry name" value="IolE/XylAMocC-like"/>
</dbReference>
<dbReference type="InterPro" id="IPR036237">
    <property type="entry name" value="Xyl_isomerase-like_sf"/>
</dbReference>
<dbReference type="EMBL" id="CP002000">
    <property type="protein sequence ID" value="ADJ44902.1"/>
    <property type="molecule type" value="Genomic_DNA"/>
</dbReference>
<dbReference type="Pfam" id="PF01261">
    <property type="entry name" value="AP_endonuc_2"/>
    <property type="match status" value="1"/>
</dbReference>
<protein>
    <submittedName>
        <fullName evidence="2">Xylose isomerase-like protein</fullName>
    </submittedName>
</protein>
<dbReference type="PANTHER" id="PTHR12110">
    <property type="entry name" value="HYDROXYPYRUVATE ISOMERASE"/>
    <property type="match status" value="1"/>
</dbReference>
<evidence type="ECO:0000313" key="3">
    <source>
        <dbReference type="Proteomes" id="UP000000328"/>
    </source>
</evidence>
<dbReference type="InterPro" id="IPR013022">
    <property type="entry name" value="Xyl_isomerase-like_TIM-brl"/>
</dbReference>
<proteinExistence type="predicted"/>